<name>A0A6L9QJN2_9ACTN</name>
<dbReference type="AlphaFoldDB" id="A0A6L9QJN2"/>
<feature type="binding site" evidence="1">
    <location>
        <position position="53"/>
    </location>
    <ligand>
        <name>Mg(2+)</name>
        <dbReference type="ChEBI" id="CHEBI:18420"/>
        <label>1</label>
    </ligand>
</feature>
<sequence length="300" mass="31573">MPPTSRDRRSRAADSLAGLSVGDAFGDQFLLLANRRVSAETGVPPAPWPWSDDTEMACSVVDVLNRFGQIDQDALATAFADRMDLRRGYGAGAFELLERVRGGDHWRRASRELFDGRGSYGNGAAMRVAPLGAYFGGDLERAATEAALSAEVTHANPEGVAGAVAVAVAAAHVADRGEVSPEPVIEAALDLTTTGEYVRRGLKRALRLLGKSPREAAHELGNGSRVTAQDTVPFVLWAAATRLGDYEAAVRACAMVGGDMDTTSAMVGGIVAAHLGRAAIPEAWLDAREPLPAWVEPVAG</sequence>
<keyword evidence="2" id="KW-0378">Hydrolase</keyword>
<evidence type="ECO:0000313" key="3">
    <source>
        <dbReference type="Proteomes" id="UP000475532"/>
    </source>
</evidence>
<keyword evidence="1" id="KW-0479">Metal-binding</keyword>
<dbReference type="Pfam" id="PF03747">
    <property type="entry name" value="ADP_ribosyl_GH"/>
    <property type="match status" value="1"/>
</dbReference>
<comment type="caution">
    <text evidence="2">The sequence shown here is derived from an EMBL/GenBank/DDBJ whole genome shotgun (WGS) entry which is preliminary data.</text>
</comment>
<feature type="binding site" evidence="1">
    <location>
        <position position="262"/>
    </location>
    <ligand>
        <name>Mg(2+)</name>
        <dbReference type="ChEBI" id="CHEBI:18420"/>
        <label>1</label>
    </ligand>
</feature>
<feature type="binding site" evidence="1">
    <location>
        <position position="261"/>
    </location>
    <ligand>
        <name>Mg(2+)</name>
        <dbReference type="ChEBI" id="CHEBI:18420"/>
        <label>1</label>
    </ligand>
</feature>
<dbReference type="EMBL" id="JAAGLI010000650">
    <property type="protein sequence ID" value="NEA25679.1"/>
    <property type="molecule type" value="Genomic_DNA"/>
</dbReference>
<organism evidence="2 3">
    <name type="scientific">Actinomadura bangladeshensis</name>
    <dbReference type="NCBI Taxonomy" id="453573"/>
    <lineage>
        <taxon>Bacteria</taxon>
        <taxon>Bacillati</taxon>
        <taxon>Actinomycetota</taxon>
        <taxon>Actinomycetes</taxon>
        <taxon>Streptosporangiales</taxon>
        <taxon>Thermomonosporaceae</taxon>
        <taxon>Actinomadura</taxon>
    </lineage>
</organism>
<dbReference type="InterPro" id="IPR036705">
    <property type="entry name" value="Ribosyl_crysJ1_sf"/>
</dbReference>
<accession>A0A6L9QJN2</accession>
<feature type="binding site" evidence="1">
    <location>
        <position position="52"/>
    </location>
    <ligand>
        <name>Mg(2+)</name>
        <dbReference type="ChEBI" id="CHEBI:18420"/>
        <label>1</label>
    </ligand>
</feature>
<reference evidence="2 3" key="1">
    <citation type="submission" date="2020-01" db="EMBL/GenBank/DDBJ databases">
        <title>Insect and environment-associated Actinomycetes.</title>
        <authorList>
            <person name="Currrie C."/>
            <person name="Chevrette M."/>
            <person name="Carlson C."/>
            <person name="Stubbendieck R."/>
            <person name="Wendt-Pienkowski E."/>
        </authorList>
    </citation>
    <scope>NUCLEOTIDE SEQUENCE [LARGE SCALE GENOMIC DNA]</scope>
    <source>
        <strain evidence="2 3">SID10258</strain>
    </source>
</reference>
<dbReference type="SUPFAM" id="SSF101478">
    <property type="entry name" value="ADP-ribosylglycohydrolase"/>
    <property type="match status" value="1"/>
</dbReference>
<protein>
    <submittedName>
        <fullName evidence="2">ADP-ribosylglycohydrolase family protein</fullName>
    </submittedName>
</protein>
<gene>
    <name evidence="2" type="ORF">G3I70_24780</name>
</gene>
<evidence type="ECO:0000313" key="2">
    <source>
        <dbReference type="EMBL" id="NEA25679.1"/>
    </source>
</evidence>
<dbReference type="PANTHER" id="PTHR16222:SF12">
    <property type="entry name" value="ADP-RIBOSYLGLYCOHYDROLASE-RELATED"/>
    <property type="match status" value="1"/>
</dbReference>
<dbReference type="InterPro" id="IPR005502">
    <property type="entry name" value="Ribosyl_crysJ1"/>
</dbReference>
<comment type="cofactor">
    <cofactor evidence="1">
        <name>Mg(2+)</name>
        <dbReference type="ChEBI" id="CHEBI:18420"/>
    </cofactor>
    <text evidence="1">Binds 2 magnesium ions per subunit.</text>
</comment>
<dbReference type="InterPro" id="IPR050792">
    <property type="entry name" value="ADP-ribosylglycohydrolase"/>
</dbReference>
<dbReference type="Gene3D" id="1.10.4080.10">
    <property type="entry name" value="ADP-ribosylation/Crystallin J1"/>
    <property type="match status" value="1"/>
</dbReference>
<feature type="binding site" evidence="1">
    <location>
        <position position="259"/>
    </location>
    <ligand>
        <name>Mg(2+)</name>
        <dbReference type="ChEBI" id="CHEBI:18420"/>
        <label>1</label>
    </ligand>
</feature>
<keyword evidence="1" id="KW-0460">Magnesium</keyword>
<proteinExistence type="predicted"/>
<dbReference type="Proteomes" id="UP000475532">
    <property type="component" value="Unassembled WGS sequence"/>
</dbReference>
<dbReference type="PANTHER" id="PTHR16222">
    <property type="entry name" value="ADP-RIBOSYLGLYCOHYDROLASE"/>
    <property type="match status" value="1"/>
</dbReference>
<evidence type="ECO:0000256" key="1">
    <source>
        <dbReference type="PIRSR" id="PIRSR605502-1"/>
    </source>
</evidence>
<feature type="binding site" evidence="1">
    <location>
        <position position="51"/>
    </location>
    <ligand>
        <name>Mg(2+)</name>
        <dbReference type="ChEBI" id="CHEBI:18420"/>
        <label>1</label>
    </ligand>
</feature>
<dbReference type="RefSeq" id="WP_163059820.1">
    <property type="nucleotide sequence ID" value="NZ_JAAGLI010000650.1"/>
</dbReference>
<dbReference type="GO" id="GO:0046872">
    <property type="term" value="F:metal ion binding"/>
    <property type="evidence" value="ECO:0007669"/>
    <property type="project" value="UniProtKB-KW"/>
</dbReference>
<dbReference type="GO" id="GO:0016787">
    <property type="term" value="F:hydrolase activity"/>
    <property type="evidence" value="ECO:0007669"/>
    <property type="project" value="UniProtKB-KW"/>
</dbReference>